<protein>
    <submittedName>
        <fullName evidence="2">HAD hydrolase, IA, variant 3 family protein</fullName>
    </submittedName>
</protein>
<dbReference type="SUPFAM" id="SSF56784">
    <property type="entry name" value="HAD-like"/>
    <property type="match status" value="1"/>
</dbReference>
<keyword evidence="2" id="KW-0378">Hydrolase</keyword>
<dbReference type="PANTHER" id="PTHR47438:SF1">
    <property type="entry name" value="PHOSPHATE METABOLISM PROTEIN 8-RELATED"/>
    <property type="match status" value="1"/>
</dbReference>
<evidence type="ECO:0000313" key="2">
    <source>
        <dbReference type="EMBL" id="KGX05437.1"/>
    </source>
</evidence>
<dbReference type="NCBIfam" id="TIGR01509">
    <property type="entry name" value="HAD-SF-IA-v3"/>
    <property type="match status" value="1"/>
</dbReference>
<dbReference type="InterPro" id="IPR036412">
    <property type="entry name" value="HAD-like_sf"/>
</dbReference>
<dbReference type="Pfam" id="PF13419">
    <property type="entry name" value="HAD_2"/>
    <property type="match status" value="1"/>
</dbReference>
<dbReference type="RefSeq" id="WP_004198307.1">
    <property type="nucleotide sequence ID" value="NZ_CFVL01000001.1"/>
</dbReference>
<dbReference type="InterPro" id="IPR052791">
    <property type="entry name" value="SSM1_domain"/>
</dbReference>
<feature type="compositionally biased region" description="Low complexity" evidence="1">
    <location>
        <begin position="9"/>
        <end position="18"/>
    </location>
</feature>
<dbReference type="GO" id="GO:0009166">
    <property type="term" value="P:nucleotide catabolic process"/>
    <property type="evidence" value="ECO:0007669"/>
    <property type="project" value="TreeGrafter"/>
</dbReference>
<name>A0A095JJE5_BURPE</name>
<dbReference type="SFLD" id="SFLDG01132">
    <property type="entry name" value="C1.5.3:_5'-Nucleotidase_Like"/>
    <property type="match status" value="1"/>
</dbReference>
<dbReference type="OrthoDB" id="8558420at2"/>
<dbReference type="OMA" id="YPHHVNL"/>
<dbReference type="SFLD" id="SFLDG01129">
    <property type="entry name" value="C1.5:_HAD__Beta-PGM__Phosphata"/>
    <property type="match status" value="1"/>
</dbReference>
<dbReference type="GO" id="GO:0008252">
    <property type="term" value="F:nucleotidase activity"/>
    <property type="evidence" value="ECO:0007669"/>
    <property type="project" value="TreeGrafter"/>
</dbReference>
<dbReference type="Gene3D" id="1.10.150.450">
    <property type="match status" value="1"/>
</dbReference>
<comment type="caution">
    <text evidence="2">The sequence shown here is derived from an EMBL/GenBank/DDBJ whole genome shotgun (WGS) entry which is preliminary data.</text>
</comment>
<dbReference type="Gene3D" id="3.40.50.1000">
    <property type="entry name" value="HAD superfamily/HAD-like"/>
    <property type="match status" value="1"/>
</dbReference>
<dbReference type="EMBL" id="JQIM01000010">
    <property type="protein sequence ID" value="KGX05437.1"/>
    <property type="molecule type" value="Genomic_DNA"/>
</dbReference>
<evidence type="ECO:0000256" key="1">
    <source>
        <dbReference type="SAM" id="MobiDB-lite"/>
    </source>
</evidence>
<dbReference type="NCBIfam" id="TIGR01993">
    <property type="entry name" value="Pyr-5-nucltdase"/>
    <property type="match status" value="1"/>
</dbReference>
<feature type="region of interest" description="Disordered" evidence="1">
    <location>
        <begin position="1"/>
        <end position="30"/>
    </location>
</feature>
<dbReference type="Proteomes" id="UP000030475">
    <property type="component" value="Unassembled WGS sequence"/>
</dbReference>
<dbReference type="PANTHER" id="PTHR47438">
    <property type="entry name" value="PHOSPHATE METABOLISM PROTEIN 8-RELATED"/>
    <property type="match status" value="1"/>
</dbReference>
<dbReference type="KEGG" id="but:X994_2503"/>
<organism evidence="2 3">
    <name type="scientific">Burkholderia pseudomallei</name>
    <name type="common">Pseudomonas pseudomallei</name>
    <dbReference type="NCBI Taxonomy" id="28450"/>
    <lineage>
        <taxon>Bacteria</taxon>
        <taxon>Pseudomonadati</taxon>
        <taxon>Pseudomonadota</taxon>
        <taxon>Betaproteobacteria</taxon>
        <taxon>Burkholderiales</taxon>
        <taxon>Burkholderiaceae</taxon>
        <taxon>Burkholderia</taxon>
        <taxon>pseudomallei group</taxon>
    </lineage>
</organism>
<proteinExistence type="predicted"/>
<dbReference type="GO" id="GO:0006206">
    <property type="term" value="P:pyrimidine nucleobase metabolic process"/>
    <property type="evidence" value="ECO:0007669"/>
    <property type="project" value="TreeGrafter"/>
</dbReference>
<gene>
    <name evidence="2" type="ORF">Y036_1809</name>
</gene>
<dbReference type="eggNOG" id="COG0637">
    <property type="taxonomic scope" value="Bacteria"/>
</dbReference>
<accession>A0A095JJE5</accession>
<dbReference type="InterPro" id="IPR023214">
    <property type="entry name" value="HAD_sf"/>
</dbReference>
<reference evidence="2 3" key="1">
    <citation type="submission" date="2014-08" db="EMBL/GenBank/DDBJ databases">
        <authorList>
            <person name="Bunnell A."/>
            <person name="Chain P.S."/>
            <person name="Chertkov O."/>
            <person name="Currie B.J."/>
            <person name="Daligault H.E."/>
            <person name="Davenport K.W."/>
            <person name="Davis C."/>
            <person name="Gleasner C.D."/>
            <person name="Johnson S.L."/>
            <person name="Kaestli M."/>
            <person name="Koren S."/>
            <person name="Kunde Y.A."/>
            <person name="Mayo M."/>
            <person name="McMurry K.K."/>
            <person name="Price E.P."/>
            <person name="Reitenga K.G."/>
            <person name="Robison R."/>
            <person name="Rosovitz M.J."/>
            <person name="Sarovich D.S."/>
            <person name="Teshima H."/>
        </authorList>
    </citation>
    <scope>NUCLEOTIDE SEQUENCE [LARGE SCALE GENOMIC DNA]</scope>
    <source>
        <strain evidence="2 3">MSHR44</strain>
    </source>
</reference>
<dbReference type="InterPro" id="IPR010237">
    <property type="entry name" value="Pyr-5-nucltdase"/>
</dbReference>
<dbReference type="SFLD" id="SFLDS00003">
    <property type="entry name" value="Haloacid_Dehalogenase"/>
    <property type="match status" value="1"/>
</dbReference>
<dbReference type="InterPro" id="IPR041492">
    <property type="entry name" value="HAD_2"/>
</dbReference>
<dbReference type="GeneID" id="92980913"/>
<dbReference type="InterPro" id="IPR006439">
    <property type="entry name" value="HAD-SF_hydro_IA"/>
</dbReference>
<dbReference type="AlphaFoldDB" id="A0A095JJE5"/>
<sequence length="267" mass="30750">MSARRQPRRPASPAASEQAPERPRRRRARPQAGGPVWLFDLDNTLHHASHAIFPAINRAMTQYIIDTLKVERAHADHLRTHYTRRYGAALLGLARHHPIDPHDFLKVVHTFADLPSMVRAERGLARLVAALPGRKIVLTNAPETYARAVLRELKIDRLFERVIAIEQMRDRRAWRAKPDATMLRRAMRAAHARLPDAILVEDTRGHLKRYKRLGIRTVWITGHLPGHLPSYGRPHYVDRRIGSLKSLRLGTRSGRRKCSRLTRMTRQ</sequence>
<evidence type="ECO:0000313" key="3">
    <source>
        <dbReference type="Proteomes" id="UP000030475"/>
    </source>
</evidence>